<dbReference type="PROSITE" id="PS50240">
    <property type="entry name" value="TRYPSIN_DOM"/>
    <property type="match status" value="1"/>
</dbReference>
<evidence type="ECO:0000256" key="1">
    <source>
        <dbReference type="ARBA" id="ARBA00004613"/>
    </source>
</evidence>
<keyword evidence="4 10" id="KW-0732">Signal</keyword>
<organism evidence="12 13">
    <name type="scientific">Rotaria magnacalcarata</name>
    <dbReference type="NCBI Taxonomy" id="392030"/>
    <lineage>
        <taxon>Eukaryota</taxon>
        <taxon>Metazoa</taxon>
        <taxon>Spiralia</taxon>
        <taxon>Gnathifera</taxon>
        <taxon>Rotifera</taxon>
        <taxon>Eurotatoria</taxon>
        <taxon>Bdelloidea</taxon>
        <taxon>Philodinida</taxon>
        <taxon>Philodinidae</taxon>
        <taxon>Rotaria</taxon>
    </lineage>
</organism>
<feature type="chain" id="PRO_5032381636" description="Peptidase S1 domain-containing protein" evidence="10">
    <location>
        <begin position="18"/>
        <end position="423"/>
    </location>
</feature>
<dbReference type="OrthoDB" id="10002959at2759"/>
<evidence type="ECO:0000256" key="7">
    <source>
        <dbReference type="ARBA" id="ARBA00023157"/>
    </source>
</evidence>
<dbReference type="InterPro" id="IPR001314">
    <property type="entry name" value="Peptidase_S1A"/>
</dbReference>
<dbReference type="Pfam" id="PF00089">
    <property type="entry name" value="Trypsin"/>
    <property type="match status" value="1"/>
</dbReference>
<name>A0A815DYI6_9BILA</name>
<dbReference type="SMART" id="SM00020">
    <property type="entry name" value="Tryp_SPc"/>
    <property type="match status" value="1"/>
</dbReference>
<evidence type="ECO:0000259" key="11">
    <source>
        <dbReference type="PROSITE" id="PS50240"/>
    </source>
</evidence>
<dbReference type="InterPro" id="IPR025155">
    <property type="entry name" value="WxxW_domain"/>
</dbReference>
<dbReference type="AlphaFoldDB" id="A0A815DYI6"/>
<dbReference type="InterPro" id="IPR033116">
    <property type="entry name" value="TRYPSIN_SER"/>
</dbReference>
<dbReference type="PANTHER" id="PTHR24252:SF7">
    <property type="entry name" value="HYALIN"/>
    <property type="match status" value="1"/>
</dbReference>
<accession>A0A815DYI6</accession>
<proteinExistence type="predicted"/>
<dbReference type="CDD" id="cd00190">
    <property type="entry name" value="Tryp_SPc"/>
    <property type="match status" value="1"/>
</dbReference>
<dbReference type="InterPro" id="IPR001254">
    <property type="entry name" value="Trypsin_dom"/>
</dbReference>
<keyword evidence="8" id="KW-0325">Glycoprotein</keyword>
<dbReference type="PANTHER" id="PTHR24252">
    <property type="entry name" value="ACROSIN-RELATED"/>
    <property type="match status" value="1"/>
</dbReference>
<evidence type="ECO:0000256" key="2">
    <source>
        <dbReference type="ARBA" id="ARBA00022525"/>
    </source>
</evidence>
<evidence type="ECO:0000256" key="6">
    <source>
        <dbReference type="ARBA" id="ARBA00022825"/>
    </source>
</evidence>
<reference evidence="12" key="1">
    <citation type="submission" date="2021-02" db="EMBL/GenBank/DDBJ databases">
        <authorList>
            <person name="Nowell W R."/>
        </authorList>
    </citation>
    <scope>NUCLEOTIDE SEQUENCE</scope>
</reference>
<evidence type="ECO:0000256" key="10">
    <source>
        <dbReference type="SAM" id="SignalP"/>
    </source>
</evidence>
<dbReference type="PRINTS" id="PR00722">
    <property type="entry name" value="CHYMOTRYPSIN"/>
</dbReference>
<evidence type="ECO:0000256" key="4">
    <source>
        <dbReference type="ARBA" id="ARBA00022729"/>
    </source>
</evidence>
<feature type="signal peptide" evidence="10">
    <location>
        <begin position="1"/>
        <end position="17"/>
    </location>
</feature>
<dbReference type="SUPFAM" id="SSF50494">
    <property type="entry name" value="Trypsin-like serine proteases"/>
    <property type="match status" value="1"/>
</dbReference>
<comment type="subcellular location">
    <subcellularLocation>
        <location evidence="1">Secreted</location>
    </subcellularLocation>
</comment>
<dbReference type="GO" id="GO:0004252">
    <property type="term" value="F:serine-type endopeptidase activity"/>
    <property type="evidence" value="ECO:0007669"/>
    <property type="project" value="InterPro"/>
</dbReference>
<dbReference type="PROSITE" id="PS00134">
    <property type="entry name" value="TRYPSIN_HIS"/>
    <property type="match status" value="1"/>
</dbReference>
<dbReference type="InterPro" id="IPR018114">
    <property type="entry name" value="TRYPSIN_HIS"/>
</dbReference>
<keyword evidence="2" id="KW-0964">Secreted</keyword>
<gene>
    <name evidence="12" type="ORF">KQP761_LOCUS5087</name>
</gene>
<dbReference type="GO" id="GO:0006508">
    <property type="term" value="P:proteolysis"/>
    <property type="evidence" value="ECO:0007669"/>
    <property type="project" value="UniProtKB-KW"/>
</dbReference>
<evidence type="ECO:0000256" key="8">
    <source>
        <dbReference type="ARBA" id="ARBA00023180"/>
    </source>
</evidence>
<keyword evidence="6 9" id="KW-0720">Serine protease</keyword>
<evidence type="ECO:0000313" key="12">
    <source>
        <dbReference type="EMBL" id="CAF1307553.1"/>
    </source>
</evidence>
<dbReference type="InterPro" id="IPR009003">
    <property type="entry name" value="Peptidase_S1_PA"/>
</dbReference>
<keyword evidence="7" id="KW-1015">Disulfide bond</keyword>
<comment type="caution">
    <text evidence="12">The sequence shown here is derived from an EMBL/GenBank/DDBJ whole genome shotgun (WGS) entry which is preliminary data.</text>
</comment>
<sequence length="423" mass="47050">MFVQGIVLFILLNGLMAQTTFDPASFTQSSCTNNNEWTTWFDSSDPNFTQGELEVTKHIQQLFPKFMCPDPIAIEARTIIDESPTQTGDVFRLTKEDGFMCLNQMVTNFKTKLCADYKVRYCCPTNSIGKPTIPTIPPSRDHFCGGTLIDNRHVVTAAHCIDSTNFRVIAGLHQRTNINGPRSQILGVQRVFVHEQYNKKTEANDIALVRLAQPAQFNDYVSAICLPGPDPQESQRVTVAGWGVLSENGNSASSLRQVTVNVMNNQAQQAYRSTFDVRQQIGAGIPNIGGKDSCQGDSGGPLMYDANNQWYLSGVVSFGDGCGAARYPGIYTRTSAYLTWLRTDAVSKLSDNAISSLPNLRNLKRNVRKIRQRSQNPLSLPTTRDSIVIDPQYTRTARNRTFLHFASGSIDQRILIFSTKKNN</sequence>
<dbReference type="FunFam" id="2.40.10.10:FF:000120">
    <property type="entry name" value="Putative serine protease"/>
    <property type="match status" value="1"/>
</dbReference>
<evidence type="ECO:0000256" key="3">
    <source>
        <dbReference type="ARBA" id="ARBA00022670"/>
    </source>
</evidence>
<dbReference type="Pfam" id="PF13330">
    <property type="entry name" value="Mucin2_WxxW"/>
    <property type="match status" value="1"/>
</dbReference>
<dbReference type="PROSITE" id="PS00135">
    <property type="entry name" value="TRYPSIN_SER"/>
    <property type="match status" value="1"/>
</dbReference>
<keyword evidence="5 9" id="KW-0378">Hydrolase</keyword>
<protein>
    <recommendedName>
        <fullName evidence="11">Peptidase S1 domain-containing protein</fullName>
    </recommendedName>
</protein>
<dbReference type="GO" id="GO:0005576">
    <property type="term" value="C:extracellular region"/>
    <property type="evidence" value="ECO:0007669"/>
    <property type="project" value="UniProtKB-SubCell"/>
</dbReference>
<dbReference type="Proteomes" id="UP000663834">
    <property type="component" value="Unassembled WGS sequence"/>
</dbReference>
<evidence type="ECO:0000313" key="13">
    <source>
        <dbReference type="Proteomes" id="UP000663834"/>
    </source>
</evidence>
<keyword evidence="3 9" id="KW-0645">Protease</keyword>
<dbReference type="EMBL" id="CAJNOW010001115">
    <property type="protein sequence ID" value="CAF1307553.1"/>
    <property type="molecule type" value="Genomic_DNA"/>
</dbReference>
<feature type="domain" description="Peptidase S1" evidence="11">
    <location>
        <begin position="131"/>
        <end position="346"/>
    </location>
</feature>
<dbReference type="InterPro" id="IPR043504">
    <property type="entry name" value="Peptidase_S1_PA_chymotrypsin"/>
</dbReference>
<evidence type="ECO:0000256" key="5">
    <source>
        <dbReference type="ARBA" id="ARBA00022801"/>
    </source>
</evidence>
<dbReference type="Gene3D" id="2.40.10.10">
    <property type="entry name" value="Trypsin-like serine proteases"/>
    <property type="match status" value="1"/>
</dbReference>
<evidence type="ECO:0000256" key="9">
    <source>
        <dbReference type="RuleBase" id="RU363034"/>
    </source>
</evidence>